<dbReference type="RefSeq" id="WP_010877792.1">
    <property type="nucleotide sequence ID" value="NZ_CP006577.1"/>
</dbReference>
<dbReference type="InterPro" id="IPR036390">
    <property type="entry name" value="WH_DNA-bd_sf"/>
</dbReference>
<dbReference type="InterPro" id="IPR036388">
    <property type="entry name" value="WH-like_DNA-bd_sf"/>
</dbReference>
<evidence type="ECO:0000313" key="3">
    <source>
        <dbReference type="Proteomes" id="UP000028501"/>
    </source>
</evidence>
<sequence>MVFRKLKAEAEIVLRHLEVLKTVMEKQPVGIFKLSDILNMPKHRIRYSLRVLEQSGIIVPTQYGAMVRDEGYDKIEEMKGELKEIKELINNIEELLNKL</sequence>
<reference evidence="2 3" key="1">
    <citation type="submission" date="2013-07" db="EMBL/GenBank/DDBJ databases">
        <title>Genome of Archaeoglobus fulgidus.</title>
        <authorList>
            <person name="Fiebig A."/>
            <person name="Birkeland N.-K."/>
        </authorList>
    </citation>
    <scope>NUCLEOTIDE SEQUENCE [LARGE SCALE GENOMIC DNA]</scope>
    <source>
        <strain evidence="2 3">DSM 8774</strain>
    </source>
</reference>
<feature type="coiled-coil region" evidence="1">
    <location>
        <begin position="68"/>
        <end position="98"/>
    </location>
</feature>
<keyword evidence="1" id="KW-0175">Coiled coil</keyword>
<dbReference type="EMBL" id="CP006577">
    <property type="protein sequence ID" value="AIG97100.1"/>
    <property type="molecule type" value="Genomic_DNA"/>
</dbReference>
<proteinExistence type="predicted"/>
<gene>
    <name evidence="2" type="ORF">AFULGI_00002740</name>
</gene>
<evidence type="ECO:0000313" key="2">
    <source>
        <dbReference type="EMBL" id="AIG97100.1"/>
    </source>
</evidence>
<dbReference type="SUPFAM" id="SSF46785">
    <property type="entry name" value="Winged helix' DNA-binding domain"/>
    <property type="match status" value="1"/>
</dbReference>
<dbReference type="Gene3D" id="1.10.10.10">
    <property type="entry name" value="Winged helix-like DNA-binding domain superfamily/Winged helix DNA-binding domain"/>
    <property type="match status" value="1"/>
</dbReference>
<protein>
    <recommendedName>
        <fullName evidence="4">Transcriptional regulator</fullName>
    </recommendedName>
</protein>
<organism evidence="2 3">
    <name type="scientific">Archaeoglobus fulgidus DSM 8774</name>
    <dbReference type="NCBI Taxonomy" id="1344584"/>
    <lineage>
        <taxon>Archaea</taxon>
        <taxon>Methanobacteriati</taxon>
        <taxon>Methanobacteriota</taxon>
        <taxon>Archaeoglobi</taxon>
        <taxon>Archaeoglobales</taxon>
        <taxon>Archaeoglobaceae</taxon>
        <taxon>Archaeoglobus</taxon>
    </lineage>
</organism>
<dbReference type="HOGENOM" id="CLU_152992_0_0_2"/>
<evidence type="ECO:0000256" key="1">
    <source>
        <dbReference type="SAM" id="Coils"/>
    </source>
</evidence>
<dbReference type="GeneID" id="24793816"/>
<dbReference type="Proteomes" id="UP000028501">
    <property type="component" value="Chromosome"/>
</dbReference>
<evidence type="ECO:0008006" key="4">
    <source>
        <dbReference type="Google" id="ProtNLM"/>
    </source>
</evidence>
<name>A0A075W9Q3_ARCFL</name>
<accession>A0A075W9Q3</accession>
<dbReference type="AlphaFoldDB" id="A0A075W9Q3"/>
<dbReference type="KEGG" id="afg:AFULGI_00002740"/>